<dbReference type="AlphaFoldDB" id="A0A1M5S684"/>
<keyword evidence="2" id="KW-1185">Reference proteome</keyword>
<organism evidence="1 2">
    <name type="scientific">Desulfofustis glycolicus DSM 9705</name>
    <dbReference type="NCBI Taxonomy" id="1121409"/>
    <lineage>
        <taxon>Bacteria</taxon>
        <taxon>Pseudomonadati</taxon>
        <taxon>Thermodesulfobacteriota</taxon>
        <taxon>Desulfobulbia</taxon>
        <taxon>Desulfobulbales</taxon>
        <taxon>Desulfocapsaceae</taxon>
        <taxon>Desulfofustis</taxon>
    </lineage>
</organism>
<dbReference type="STRING" id="1121409.SAMN02745124_00160"/>
<dbReference type="RefSeq" id="WP_073372927.1">
    <property type="nucleotide sequence ID" value="NZ_FQXS01000001.1"/>
</dbReference>
<sequence>MAHNAVLGSQQLTEKQIIDRTHPAVVLAKAFRQDGRVLEAGAVVAKDANSEMAAYEPELADAAAWEAETVVAAGALAVPTTPNGHYYRATSGGTTAAAEPTWPETAAANVADGTVVWQQAGLLGVDDLAGGGVLTERIDTAEEQAGAVLVHGTAVAANLSVAGAAPVAADIEALEGIGIYPL</sequence>
<gene>
    <name evidence="1" type="ORF">SAMN02745124_00160</name>
</gene>
<reference evidence="1 2" key="1">
    <citation type="submission" date="2016-11" db="EMBL/GenBank/DDBJ databases">
        <authorList>
            <person name="Jaros S."/>
            <person name="Januszkiewicz K."/>
            <person name="Wedrychowicz H."/>
        </authorList>
    </citation>
    <scope>NUCLEOTIDE SEQUENCE [LARGE SCALE GENOMIC DNA]</scope>
    <source>
        <strain evidence="1 2">DSM 9705</strain>
    </source>
</reference>
<evidence type="ECO:0000313" key="2">
    <source>
        <dbReference type="Proteomes" id="UP000184139"/>
    </source>
</evidence>
<name>A0A1M5S684_9BACT</name>
<dbReference type="EMBL" id="FQXS01000001">
    <property type="protein sequence ID" value="SHH33443.1"/>
    <property type="molecule type" value="Genomic_DNA"/>
</dbReference>
<proteinExistence type="predicted"/>
<protein>
    <recommendedName>
        <fullName evidence="3">Bacteriophage lambda head decoration protein D</fullName>
    </recommendedName>
</protein>
<dbReference type="Proteomes" id="UP000184139">
    <property type="component" value="Unassembled WGS sequence"/>
</dbReference>
<accession>A0A1M5S684</accession>
<evidence type="ECO:0000313" key="1">
    <source>
        <dbReference type="EMBL" id="SHH33443.1"/>
    </source>
</evidence>
<evidence type="ECO:0008006" key="3">
    <source>
        <dbReference type="Google" id="ProtNLM"/>
    </source>
</evidence>